<keyword evidence="13" id="KW-0479">Metal-binding</keyword>
<keyword evidence="14" id="KW-0832">Ubl conjugation</keyword>
<name>A0A6A3XFH3_9STRA</name>
<dbReference type="InterPro" id="IPR001216">
    <property type="entry name" value="P-phosphate_BS"/>
</dbReference>
<dbReference type="OrthoDB" id="728at2759"/>
<comment type="function">
    <text evidence="21">Hydro-lyase catalyzing the first step of the transsulfuration pathway, where the hydroxyl group of L-serine is displaced by L-homocysteine in a beta-replacement reaction to form L-cystathionine, the precursor of L-cysteine. This catabolic route allows the elimination of L-methionine and the toxic metabolite L-homocysteine. Also involved in the production of hydrogen sulfide, a gasotransmitter with signaling and cytoprotective effects on neurons.</text>
</comment>
<dbReference type="EC" id="4.2.1.22" evidence="7 24"/>
<evidence type="ECO:0000256" key="24">
    <source>
        <dbReference type="RuleBase" id="RU361204"/>
    </source>
</evidence>
<dbReference type="SUPFAM" id="SSF54631">
    <property type="entry name" value="CBS-domain pair"/>
    <property type="match status" value="1"/>
</dbReference>
<keyword evidence="16" id="KW-0408">Iron</keyword>
<evidence type="ECO:0000256" key="15">
    <source>
        <dbReference type="ARBA" id="ARBA00022898"/>
    </source>
</evidence>
<dbReference type="InterPro" id="IPR046353">
    <property type="entry name" value="CBS_C"/>
</dbReference>
<evidence type="ECO:0000313" key="43">
    <source>
        <dbReference type="Proteomes" id="UP000488956"/>
    </source>
</evidence>
<dbReference type="CDD" id="cd01561">
    <property type="entry name" value="CBS_like"/>
    <property type="match status" value="1"/>
</dbReference>
<evidence type="ECO:0000256" key="18">
    <source>
        <dbReference type="ARBA" id="ARBA00023239"/>
    </source>
</evidence>
<organism evidence="32 38">
    <name type="scientific">Phytophthora fragariae</name>
    <dbReference type="NCBI Taxonomy" id="53985"/>
    <lineage>
        <taxon>Eukaryota</taxon>
        <taxon>Sar</taxon>
        <taxon>Stramenopiles</taxon>
        <taxon>Oomycota</taxon>
        <taxon>Peronosporomycetes</taxon>
        <taxon>Peronosporales</taxon>
        <taxon>Peronosporaceae</taxon>
        <taxon>Phytophthora</taxon>
    </lineage>
</organism>
<dbReference type="PROSITE" id="PS51371">
    <property type="entry name" value="CBS"/>
    <property type="match status" value="1"/>
</dbReference>
<dbReference type="Proteomes" id="UP000440367">
    <property type="component" value="Unassembled WGS sequence"/>
</dbReference>
<dbReference type="Proteomes" id="UP000433483">
    <property type="component" value="Unassembled WGS sequence"/>
</dbReference>
<dbReference type="InterPro" id="IPR000644">
    <property type="entry name" value="CBS_dom"/>
</dbReference>
<evidence type="ECO:0000256" key="2">
    <source>
        <dbReference type="ARBA" id="ARBA00004123"/>
    </source>
</evidence>
<evidence type="ECO:0000256" key="16">
    <source>
        <dbReference type="ARBA" id="ARBA00023004"/>
    </source>
</evidence>
<evidence type="ECO:0000313" key="40">
    <source>
        <dbReference type="Proteomes" id="UP000441208"/>
    </source>
</evidence>
<dbReference type="GO" id="GO:0004122">
    <property type="term" value="F:cystathionine beta-synthase activity"/>
    <property type="evidence" value="ECO:0007669"/>
    <property type="project" value="UniProtKB-UniRule"/>
</dbReference>
<dbReference type="EMBL" id="QXFZ01001751">
    <property type="protein sequence ID" value="KAE9085542.1"/>
    <property type="molecule type" value="Genomic_DNA"/>
</dbReference>
<evidence type="ECO:0000313" key="33">
    <source>
        <dbReference type="EMBL" id="KAE9289137.1"/>
    </source>
</evidence>
<evidence type="ECO:0000313" key="27">
    <source>
        <dbReference type="EMBL" id="KAE8991297.1"/>
    </source>
</evidence>
<comment type="catalytic activity">
    <reaction evidence="22 24">
        <text>L-homocysteine + L-serine = L,L-cystathionine + H2O</text>
        <dbReference type="Rhea" id="RHEA:10112"/>
        <dbReference type="ChEBI" id="CHEBI:15377"/>
        <dbReference type="ChEBI" id="CHEBI:33384"/>
        <dbReference type="ChEBI" id="CHEBI:58161"/>
        <dbReference type="ChEBI" id="CHEBI:58199"/>
        <dbReference type="EC" id="4.2.1.22"/>
    </reaction>
</comment>
<dbReference type="EMBL" id="QXGE01001715">
    <property type="protein sequence ID" value="KAE9289137.1"/>
    <property type="molecule type" value="Genomic_DNA"/>
</dbReference>
<dbReference type="Proteomes" id="UP000486351">
    <property type="component" value="Unassembled WGS sequence"/>
</dbReference>
<keyword evidence="9" id="KW-1017">Isopeptide bond</keyword>
<dbReference type="Pfam" id="PF00291">
    <property type="entry name" value="PALP"/>
    <property type="match status" value="1"/>
</dbReference>
<keyword evidence="8" id="KW-0963">Cytoplasm</keyword>
<evidence type="ECO:0000313" key="42">
    <source>
        <dbReference type="Proteomes" id="UP000486351"/>
    </source>
</evidence>
<evidence type="ECO:0000256" key="10">
    <source>
        <dbReference type="ARBA" id="ARBA00022553"/>
    </source>
</evidence>
<dbReference type="AlphaFoldDB" id="A0A6A3XFH3"/>
<dbReference type="FunFam" id="3.40.50.1100:FF:000003">
    <property type="entry name" value="Cystathionine beta-synthase"/>
    <property type="match status" value="1"/>
</dbReference>
<dbReference type="EMBL" id="QXGA01001379">
    <property type="protein sequence ID" value="KAE9120603.1"/>
    <property type="molecule type" value="Genomic_DNA"/>
</dbReference>
<keyword evidence="11 24" id="KW-0028">Amino-acid biosynthesis</keyword>
<comment type="subunit">
    <text evidence="6">Homotetramer.</text>
</comment>
<dbReference type="Gene3D" id="3.10.580.10">
    <property type="entry name" value="CBS-domain"/>
    <property type="match status" value="1"/>
</dbReference>
<evidence type="ECO:0000256" key="21">
    <source>
        <dbReference type="ARBA" id="ARBA00045425"/>
    </source>
</evidence>
<dbReference type="Proteomes" id="UP000488956">
    <property type="component" value="Unassembled WGS sequence"/>
</dbReference>
<dbReference type="InterPro" id="IPR005857">
    <property type="entry name" value="Cysta_beta_synth"/>
</dbReference>
<evidence type="ECO:0000256" key="1">
    <source>
        <dbReference type="ARBA" id="ARBA00001933"/>
    </source>
</evidence>
<evidence type="ECO:0000256" key="11">
    <source>
        <dbReference type="ARBA" id="ARBA00022605"/>
    </source>
</evidence>
<evidence type="ECO:0000256" key="3">
    <source>
        <dbReference type="ARBA" id="ARBA00004496"/>
    </source>
</evidence>
<evidence type="ECO:0000256" key="6">
    <source>
        <dbReference type="ARBA" id="ARBA00011881"/>
    </source>
</evidence>
<evidence type="ECO:0000256" key="23">
    <source>
        <dbReference type="PROSITE-ProRule" id="PRU00703"/>
    </source>
</evidence>
<sequence>MRNAHSIEEDRSSHRLRKELRTTNNVAISVRENCLNRVFDLSNQIPSPGTFLEWPQDQGLYSAMASSAPLESSLPPAALEILPNIMAAIGQTPMVRINSIGKKAHLQCELLAKCEFFNAGGSVKDRIGKRMVEDAEVAGRIKPGDTLIEPTSGNTGIGLALASAIKGYRCIITLPEKMSLEKVNVLKALGAEIIRTPTEAAWDSPESHIGIAKRLQAELPNAHILDQYANPSNPLAHYDGTAEEILDQCDGKVDMVVMGVGTGGTISGIAKKLKEKCPDVIVVGVDPEGSILAQPESLNDKNRLQSYKVEGIGYDFIPDVLDRGLVDKWEKTNDQESFIMSRRLIREEGLLCGGSSGSAMAAAVRAASTLKPGQRCVVILPDSTRNYMSKFLNDAWMYENKFVENTVHTRENYSKYRKETGTWWSAQPVSVLELPHPSTVAPHLSCAAAIETMERHGYDQLPVVKENGTVQGVVTIGNLLSMLSSGRVSRADPVAAVTFGNFSRVTHESSLAELATIFDKDYFAVVTSTDGKIAGLATRIDLLNYITSAHKD</sequence>
<evidence type="ECO:0000256" key="19">
    <source>
        <dbReference type="ARBA" id="ARBA00023242"/>
    </source>
</evidence>
<evidence type="ECO:0000313" key="36">
    <source>
        <dbReference type="Proteomes" id="UP000433483"/>
    </source>
</evidence>
<evidence type="ECO:0000256" key="5">
    <source>
        <dbReference type="ARBA" id="ARBA00007103"/>
    </source>
</evidence>
<dbReference type="PANTHER" id="PTHR10314">
    <property type="entry name" value="CYSTATHIONINE BETA-SYNTHASE"/>
    <property type="match status" value="1"/>
</dbReference>
<evidence type="ECO:0000313" key="29">
    <source>
        <dbReference type="EMBL" id="KAE9087156.1"/>
    </source>
</evidence>
<comment type="cofactor">
    <cofactor evidence="1 24">
        <name>pyridoxal 5'-phosphate</name>
        <dbReference type="ChEBI" id="CHEBI:597326"/>
    </cofactor>
</comment>
<evidence type="ECO:0000256" key="12">
    <source>
        <dbReference type="ARBA" id="ARBA00022617"/>
    </source>
</evidence>
<dbReference type="GO" id="GO:0046872">
    <property type="term" value="F:metal ion binding"/>
    <property type="evidence" value="ECO:0007669"/>
    <property type="project" value="UniProtKB-KW"/>
</dbReference>
<dbReference type="EMBL" id="QXFX01001633">
    <property type="protein sequence ID" value="KAE9087156.1"/>
    <property type="molecule type" value="Genomic_DNA"/>
</dbReference>
<gene>
    <name evidence="33" type="ORF">PF001_g20190</name>
    <name evidence="32" type="ORF">PF002_g21441</name>
    <name evidence="31" type="ORF">PF005_g15620</name>
    <name evidence="30" type="ORF">PF006_g18095</name>
    <name evidence="28" type="ORF">PF007_g21104</name>
    <name evidence="34" type="ORF">PF008_g18185</name>
    <name evidence="26" type="ORF">PF009_g16996</name>
    <name evidence="29" type="ORF">PF010_g19831</name>
    <name evidence="27" type="ORF">PF011_g17995</name>
</gene>
<dbReference type="Proteomes" id="UP000441208">
    <property type="component" value="Unassembled WGS sequence"/>
</dbReference>
<dbReference type="EMBL" id="QXGF01001060">
    <property type="protein sequence ID" value="KAE8932985.1"/>
    <property type="molecule type" value="Genomic_DNA"/>
</dbReference>
<comment type="pathway">
    <text evidence="4">Amino-acid biosynthesis; L-cysteine biosynthesis; L-cysteine from L-homocysteine and L-serine: step 1/2.</text>
</comment>
<evidence type="ECO:0000256" key="4">
    <source>
        <dbReference type="ARBA" id="ARBA00005003"/>
    </source>
</evidence>
<evidence type="ECO:0000313" key="28">
    <source>
        <dbReference type="EMBL" id="KAE9085542.1"/>
    </source>
</evidence>
<dbReference type="CDD" id="cd04608">
    <property type="entry name" value="CBS_pair_CBS"/>
    <property type="match status" value="1"/>
</dbReference>
<dbReference type="GO" id="GO:0019343">
    <property type="term" value="P:cysteine biosynthetic process via cystathionine"/>
    <property type="evidence" value="ECO:0007669"/>
    <property type="project" value="UniProtKB-UniRule"/>
</dbReference>
<evidence type="ECO:0000313" key="35">
    <source>
        <dbReference type="Proteomes" id="UP000429523"/>
    </source>
</evidence>
<keyword evidence="12" id="KW-0349">Heme</keyword>
<dbReference type="GO" id="GO:0005737">
    <property type="term" value="C:cytoplasm"/>
    <property type="evidence" value="ECO:0007669"/>
    <property type="project" value="UniProtKB-SubCell"/>
</dbReference>
<dbReference type="InterPro" id="IPR046342">
    <property type="entry name" value="CBS_dom_sf"/>
</dbReference>
<keyword evidence="19" id="KW-0539">Nucleus</keyword>
<evidence type="ECO:0000256" key="22">
    <source>
        <dbReference type="ARBA" id="ARBA00047490"/>
    </source>
</evidence>
<dbReference type="EMBL" id="QXGB01000979">
    <property type="protein sequence ID" value="KAE9199735.1"/>
    <property type="molecule type" value="Genomic_DNA"/>
</dbReference>
<dbReference type="InterPro" id="IPR050214">
    <property type="entry name" value="Cys_Synth/Cystath_Beta-Synth"/>
</dbReference>
<reference evidence="35 36" key="1">
    <citation type="submission" date="2018-08" db="EMBL/GenBank/DDBJ databases">
        <title>Genomic investigation of the strawberry pathogen Phytophthora fragariae indicates pathogenicity is determined by transcriptional variation in three key races.</title>
        <authorList>
            <person name="Adams T.M."/>
            <person name="Armitage A.D."/>
            <person name="Sobczyk M.K."/>
            <person name="Bates H.J."/>
            <person name="Dunwell J.M."/>
            <person name="Nellist C.F."/>
            <person name="Harrison R.J."/>
        </authorList>
    </citation>
    <scope>NUCLEOTIDE SEQUENCE [LARGE SCALE GENOMIC DNA]</scope>
    <source>
        <strain evidence="33 37">A4</strain>
        <strain evidence="32 38">BC-1</strain>
        <strain evidence="31 36">NOV-27</strain>
        <strain evidence="30 39">NOV-5</strain>
        <strain evidence="28 40">NOV-71</strain>
        <strain evidence="34 42">NOV-77</strain>
        <strain evidence="26 35">NOV-9</strain>
        <strain evidence="29 43">ONT-3</strain>
        <strain evidence="27 41">SCRP245</strain>
    </source>
</reference>
<feature type="domain" description="CBS" evidence="25">
    <location>
        <begin position="433"/>
        <end position="489"/>
    </location>
</feature>
<dbReference type="GO" id="GO:0050667">
    <property type="term" value="P:homocysteine metabolic process"/>
    <property type="evidence" value="ECO:0007669"/>
    <property type="project" value="UniProtKB-ARBA"/>
</dbReference>
<dbReference type="UniPathway" id="UPA00136">
    <property type="reaction ID" value="UER00201"/>
</dbReference>
<protein>
    <recommendedName>
        <fullName evidence="20 24">Cystathionine beta-synthase</fullName>
        <ecNumber evidence="7 24">4.2.1.22</ecNumber>
    </recommendedName>
</protein>
<dbReference type="Gene3D" id="3.40.50.1100">
    <property type="match status" value="2"/>
</dbReference>
<dbReference type="FunFam" id="3.10.580.10:FF:000014">
    <property type="entry name" value="Cystathionine beta-synthase"/>
    <property type="match status" value="1"/>
</dbReference>
<comment type="subcellular location">
    <subcellularLocation>
        <location evidence="3">Cytoplasm</location>
    </subcellularLocation>
    <subcellularLocation>
        <location evidence="2">Nucleus</location>
    </subcellularLocation>
</comment>
<keyword evidence="24" id="KW-0198">Cysteine biosynthesis</keyword>
<evidence type="ECO:0000313" key="31">
    <source>
        <dbReference type="EMBL" id="KAE9199735.1"/>
    </source>
</evidence>
<evidence type="ECO:0000313" key="30">
    <source>
        <dbReference type="EMBL" id="KAE9120603.1"/>
    </source>
</evidence>
<comment type="caution">
    <text evidence="32">The sequence shown here is derived from an EMBL/GenBank/DDBJ whole genome shotgun (WGS) entry which is preliminary data.</text>
</comment>
<keyword evidence="36" id="KW-1185">Reference proteome</keyword>
<evidence type="ECO:0000313" key="41">
    <source>
        <dbReference type="Proteomes" id="UP000460718"/>
    </source>
</evidence>
<dbReference type="InterPro" id="IPR036052">
    <property type="entry name" value="TrpB-like_PALP_sf"/>
</dbReference>
<keyword evidence="17 23" id="KW-0129">CBS domain</keyword>
<dbReference type="Proteomes" id="UP000437068">
    <property type="component" value="Unassembled WGS sequence"/>
</dbReference>
<comment type="similarity">
    <text evidence="5 24">Belongs to the cysteine synthase/cystathionine beta-synthase family.</text>
</comment>
<keyword evidence="10" id="KW-0597">Phosphoprotein</keyword>
<dbReference type="GO" id="GO:0006535">
    <property type="term" value="P:cysteine biosynthetic process from serine"/>
    <property type="evidence" value="ECO:0007669"/>
    <property type="project" value="UniProtKB-UniRule"/>
</dbReference>
<evidence type="ECO:0000256" key="14">
    <source>
        <dbReference type="ARBA" id="ARBA00022843"/>
    </source>
</evidence>
<dbReference type="NCBIfam" id="TIGR01137">
    <property type="entry name" value="cysta_beta"/>
    <property type="match status" value="1"/>
</dbReference>
<proteinExistence type="inferred from homology"/>
<evidence type="ECO:0000313" key="26">
    <source>
        <dbReference type="EMBL" id="KAE8932985.1"/>
    </source>
</evidence>
<dbReference type="FunFam" id="3.40.50.1100:FF:000118">
    <property type="entry name" value="Related to CYS4-cystathionine beta-synthase"/>
    <property type="match status" value="1"/>
</dbReference>
<dbReference type="Proteomes" id="UP000460718">
    <property type="component" value="Unassembled WGS sequence"/>
</dbReference>
<keyword evidence="15 24" id="KW-0663">Pyridoxal phosphate</keyword>
<evidence type="ECO:0000256" key="20">
    <source>
        <dbReference type="ARBA" id="ARBA00026192"/>
    </source>
</evidence>
<evidence type="ECO:0000256" key="7">
    <source>
        <dbReference type="ARBA" id="ARBA00012041"/>
    </source>
</evidence>
<evidence type="ECO:0000259" key="25">
    <source>
        <dbReference type="PROSITE" id="PS51371"/>
    </source>
</evidence>
<evidence type="ECO:0000256" key="17">
    <source>
        <dbReference type="ARBA" id="ARBA00023122"/>
    </source>
</evidence>
<keyword evidence="18 24" id="KW-0456">Lyase</keyword>
<evidence type="ECO:0000313" key="34">
    <source>
        <dbReference type="EMBL" id="KAE9319773.1"/>
    </source>
</evidence>
<dbReference type="EMBL" id="QXGD01001646">
    <property type="protein sequence ID" value="KAE9201730.1"/>
    <property type="molecule type" value="Genomic_DNA"/>
</dbReference>
<evidence type="ECO:0000256" key="8">
    <source>
        <dbReference type="ARBA" id="ARBA00022490"/>
    </source>
</evidence>
<evidence type="ECO:0000256" key="13">
    <source>
        <dbReference type="ARBA" id="ARBA00022723"/>
    </source>
</evidence>
<evidence type="ECO:0000313" key="39">
    <source>
        <dbReference type="Proteomes" id="UP000440732"/>
    </source>
</evidence>
<dbReference type="EMBL" id="QXFY01001365">
    <property type="protein sequence ID" value="KAE9319773.1"/>
    <property type="molecule type" value="Genomic_DNA"/>
</dbReference>
<dbReference type="InterPro" id="IPR001926">
    <property type="entry name" value="TrpB-like_PALP"/>
</dbReference>
<dbReference type="Proteomes" id="UP000440732">
    <property type="component" value="Unassembled WGS sequence"/>
</dbReference>
<evidence type="ECO:0000256" key="9">
    <source>
        <dbReference type="ARBA" id="ARBA00022499"/>
    </source>
</evidence>
<evidence type="ECO:0000313" key="32">
    <source>
        <dbReference type="EMBL" id="KAE9201730.1"/>
    </source>
</evidence>
<dbReference type="SMART" id="SM00116">
    <property type="entry name" value="CBS"/>
    <property type="match status" value="2"/>
</dbReference>
<evidence type="ECO:0000313" key="37">
    <source>
        <dbReference type="Proteomes" id="UP000437068"/>
    </source>
</evidence>
<dbReference type="Pfam" id="PF00571">
    <property type="entry name" value="CBS"/>
    <property type="match status" value="2"/>
</dbReference>
<dbReference type="EMBL" id="QXFW01001405">
    <property type="protein sequence ID" value="KAE8991297.1"/>
    <property type="molecule type" value="Genomic_DNA"/>
</dbReference>
<accession>A0A6A3XFH3</accession>
<dbReference type="Proteomes" id="UP000429523">
    <property type="component" value="Unassembled WGS sequence"/>
</dbReference>
<dbReference type="GO" id="GO:0005634">
    <property type="term" value="C:nucleus"/>
    <property type="evidence" value="ECO:0007669"/>
    <property type="project" value="UniProtKB-SubCell"/>
</dbReference>
<evidence type="ECO:0000313" key="38">
    <source>
        <dbReference type="Proteomes" id="UP000440367"/>
    </source>
</evidence>
<dbReference type="PROSITE" id="PS00901">
    <property type="entry name" value="CYS_SYNTHASE"/>
    <property type="match status" value="1"/>
</dbReference>
<dbReference type="SUPFAM" id="SSF53686">
    <property type="entry name" value="Tryptophan synthase beta subunit-like PLP-dependent enzymes"/>
    <property type="match status" value="1"/>
</dbReference>